<dbReference type="PANTHER" id="PTHR10361:SF28">
    <property type="entry name" value="P3 PROTEIN-RELATED"/>
    <property type="match status" value="1"/>
</dbReference>
<dbReference type="Pfam" id="PF01758">
    <property type="entry name" value="SBF"/>
    <property type="match status" value="1"/>
</dbReference>
<keyword evidence="3 5" id="KW-1133">Transmembrane helix</keyword>
<sequence>MEAPTVTALVNGVTIGFVLATMLSMGLALTPDEILASLAQRRLMAKSLLVNLAVVPLLAFAFVLAIPMATSHAVGLLVIAIAPGAPFGPKLAEISDSDVAFASGLMAVLGVGSVATIPITVALLMPAGVAADPIGIARIVVLTQLVPLLGGLWVAARSPSVAAAVHPPIQRLSTVLLVGLVALLTVAYAGEMRQLVGTGTPLVSLVVIGASILLGYALGGPATGAREVLATTTASRNVAIALLVATTSFSDPGVLAMIVAFGLLSLVVSAPVAGWWGRGSAS</sequence>
<dbReference type="Gene3D" id="1.20.1530.20">
    <property type="match status" value="1"/>
</dbReference>
<dbReference type="GeneID" id="73901960"/>
<dbReference type="RefSeq" id="WP_256532852.1">
    <property type="nucleotide sequence ID" value="NZ_CP101824.1"/>
</dbReference>
<feature type="transmembrane region" description="Helical" evidence="5">
    <location>
        <begin position="101"/>
        <end position="124"/>
    </location>
</feature>
<dbReference type="InterPro" id="IPR002657">
    <property type="entry name" value="BilAc:Na_symport/Acr3"/>
</dbReference>
<feature type="transmembrane region" description="Helical" evidence="5">
    <location>
        <begin position="136"/>
        <end position="156"/>
    </location>
</feature>
<evidence type="ECO:0000256" key="2">
    <source>
        <dbReference type="ARBA" id="ARBA00022692"/>
    </source>
</evidence>
<keyword evidence="2 5" id="KW-0812">Transmembrane</keyword>
<feature type="transmembrane region" description="Helical" evidence="5">
    <location>
        <begin position="6"/>
        <end position="27"/>
    </location>
</feature>
<keyword evidence="4 5" id="KW-0472">Membrane</keyword>
<feature type="transmembrane region" description="Helical" evidence="5">
    <location>
        <begin position="202"/>
        <end position="219"/>
    </location>
</feature>
<evidence type="ECO:0000256" key="4">
    <source>
        <dbReference type="ARBA" id="ARBA00023136"/>
    </source>
</evidence>
<keyword evidence="7" id="KW-1185">Reference proteome</keyword>
<evidence type="ECO:0000313" key="6">
    <source>
        <dbReference type="EMBL" id="MFC3959305.1"/>
    </source>
</evidence>
<dbReference type="InterPro" id="IPR004710">
    <property type="entry name" value="Bilac:Na_transpt"/>
</dbReference>
<dbReference type="AlphaFoldDB" id="A0ABD5NRD0"/>
<gene>
    <name evidence="6" type="ORF">ACFOUR_13150</name>
</gene>
<dbReference type="GO" id="GO:0016020">
    <property type="term" value="C:membrane"/>
    <property type="evidence" value="ECO:0007669"/>
    <property type="project" value="UniProtKB-SubCell"/>
</dbReference>
<evidence type="ECO:0000256" key="3">
    <source>
        <dbReference type="ARBA" id="ARBA00022989"/>
    </source>
</evidence>
<organism evidence="6 7">
    <name type="scientific">Halovivax cerinus</name>
    <dbReference type="NCBI Taxonomy" id="1487865"/>
    <lineage>
        <taxon>Archaea</taxon>
        <taxon>Methanobacteriati</taxon>
        <taxon>Methanobacteriota</taxon>
        <taxon>Stenosarchaea group</taxon>
        <taxon>Halobacteria</taxon>
        <taxon>Halobacteriales</taxon>
        <taxon>Natrialbaceae</taxon>
        <taxon>Halovivax</taxon>
    </lineage>
</organism>
<proteinExistence type="predicted"/>
<evidence type="ECO:0000256" key="5">
    <source>
        <dbReference type="SAM" id="Phobius"/>
    </source>
</evidence>
<evidence type="ECO:0000256" key="1">
    <source>
        <dbReference type="ARBA" id="ARBA00004141"/>
    </source>
</evidence>
<dbReference type="Proteomes" id="UP001595846">
    <property type="component" value="Unassembled WGS sequence"/>
</dbReference>
<feature type="transmembrane region" description="Helical" evidence="5">
    <location>
        <begin position="48"/>
        <end position="81"/>
    </location>
</feature>
<accession>A0ABD5NRD0</accession>
<dbReference type="PANTHER" id="PTHR10361">
    <property type="entry name" value="SODIUM-BILE ACID COTRANSPORTER"/>
    <property type="match status" value="1"/>
</dbReference>
<feature type="transmembrane region" description="Helical" evidence="5">
    <location>
        <begin position="168"/>
        <end position="190"/>
    </location>
</feature>
<comment type="caution">
    <text evidence="6">The sequence shown here is derived from an EMBL/GenBank/DDBJ whole genome shotgun (WGS) entry which is preliminary data.</text>
</comment>
<protein>
    <submittedName>
        <fullName evidence="6">Bile acid:sodium symporter family protein</fullName>
    </submittedName>
</protein>
<dbReference type="EMBL" id="JBHSAQ010000011">
    <property type="protein sequence ID" value="MFC3959305.1"/>
    <property type="molecule type" value="Genomic_DNA"/>
</dbReference>
<name>A0ABD5NRD0_9EURY</name>
<evidence type="ECO:0000313" key="7">
    <source>
        <dbReference type="Proteomes" id="UP001595846"/>
    </source>
</evidence>
<feature type="transmembrane region" description="Helical" evidence="5">
    <location>
        <begin position="254"/>
        <end position="276"/>
    </location>
</feature>
<comment type="subcellular location">
    <subcellularLocation>
        <location evidence="1">Membrane</location>
        <topology evidence="1">Multi-pass membrane protein</topology>
    </subcellularLocation>
</comment>
<dbReference type="InterPro" id="IPR038770">
    <property type="entry name" value="Na+/solute_symporter_sf"/>
</dbReference>
<reference evidence="6 7" key="1">
    <citation type="journal article" date="2019" name="Int. J. Syst. Evol. Microbiol.">
        <title>The Global Catalogue of Microorganisms (GCM) 10K type strain sequencing project: providing services to taxonomists for standard genome sequencing and annotation.</title>
        <authorList>
            <consortium name="The Broad Institute Genomics Platform"/>
            <consortium name="The Broad Institute Genome Sequencing Center for Infectious Disease"/>
            <person name="Wu L."/>
            <person name="Ma J."/>
        </authorList>
    </citation>
    <scope>NUCLEOTIDE SEQUENCE [LARGE SCALE GENOMIC DNA]</scope>
    <source>
        <strain evidence="6 7">IBRC-M 10256</strain>
    </source>
</reference>